<dbReference type="Proteomes" id="UP000032673">
    <property type="component" value="Unassembled WGS sequence"/>
</dbReference>
<dbReference type="EMBL" id="BAMW01000011">
    <property type="protein sequence ID" value="GAN62605.1"/>
    <property type="molecule type" value="Genomic_DNA"/>
</dbReference>
<comment type="similarity">
    <text evidence="1">Belongs to the PhzF family.</text>
</comment>
<sequence length="285" mass="30573">MSRDFKIVDVFSSTPLKGNPVAVVLDADGLNTTQMQAIAGWTNLSETTFLLPPTQPGATYKLRIFSPRNELDFAGHPTLGSAFAALEAKRVFPTEGKIIQECGVGLVTLHVEDTHLSLTLPEPKLKAVTEETISEIETILGHSVSRTASPVTVNTGIVWIVAYIPDAKDVLTIKPNLERLTALSHKLNVTGVTVFGDKEHSGEIEVRTFAPACGIEEDPVCGSGNGSVAAFRQHYKLLEKQVTTYIASQGQKVGRNGKITVNYSEDGQISIGGSCITTVDGKLNI</sequence>
<reference evidence="4 6" key="2">
    <citation type="submission" date="2019-07" db="EMBL/GenBank/DDBJ databases">
        <title>Whole genome shotgun sequence of Acetobacter indonesiensis NBRC 16471.</title>
        <authorList>
            <person name="Hosoyama A."/>
            <person name="Uohara A."/>
            <person name="Ohji S."/>
            <person name="Ichikawa N."/>
        </authorList>
    </citation>
    <scope>NUCLEOTIDE SEQUENCE [LARGE SCALE GENOMIC DNA]</scope>
    <source>
        <strain evidence="4 6">NBRC 16471</strain>
    </source>
</reference>
<gene>
    <name evidence="3" type="ORF">Abin_011_011</name>
    <name evidence="4" type="ORF">AIN02nite_14490</name>
</gene>
<dbReference type="NCBIfam" id="TIGR00654">
    <property type="entry name" value="PhzF_family"/>
    <property type="match status" value="1"/>
</dbReference>
<dbReference type="PANTHER" id="PTHR13774:SF32">
    <property type="entry name" value="ANTISENSE-ENHANCING SEQUENCE 1"/>
    <property type="match status" value="1"/>
</dbReference>
<evidence type="ECO:0000256" key="2">
    <source>
        <dbReference type="PIRSR" id="PIRSR016184-1"/>
    </source>
</evidence>
<accession>A0A6N3T6A0</accession>
<proteinExistence type="inferred from homology"/>
<dbReference type="Pfam" id="PF02567">
    <property type="entry name" value="PhzC-PhzF"/>
    <property type="match status" value="1"/>
</dbReference>
<dbReference type="InterPro" id="IPR003719">
    <property type="entry name" value="Phenazine_PhzF-like"/>
</dbReference>
<evidence type="ECO:0000313" key="5">
    <source>
        <dbReference type="Proteomes" id="UP000032673"/>
    </source>
</evidence>
<dbReference type="Proteomes" id="UP000321104">
    <property type="component" value="Unassembled WGS sequence"/>
</dbReference>
<dbReference type="SUPFAM" id="SSF54506">
    <property type="entry name" value="Diaminopimelate epimerase-like"/>
    <property type="match status" value="1"/>
</dbReference>
<protein>
    <submittedName>
        <fullName evidence="3">Phenazine biosynthesis PhzC/PhzF</fullName>
    </submittedName>
    <submittedName>
        <fullName evidence="4">Phenazine biosynthesis protein PhzF</fullName>
    </submittedName>
</protein>
<evidence type="ECO:0000313" key="3">
    <source>
        <dbReference type="EMBL" id="GAN62605.1"/>
    </source>
</evidence>
<dbReference type="GO" id="GO:0016853">
    <property type="term" value="F:isomerase activity"/>
    <property type="evidence" value="ECO:0007669"/>
    <property type="project" value="TreeGrafter"/>
</dbReference>
<evidence type="ECO:0000256" key="1">
    <source>
        <dbReference type="ARBA" id="ARBA00008270"/>
    </source>
</evidence>
<dbReference type="EMBL" id="BJXQ01000007">
    <property type="protein sequence ID" value="GEN03424.1"/>
    <property type="molecule type" value="Genomic_DNA"/>
</dbReference>
<evidence type="ECO:0000313" key="6">
    <source>
        <dbReference type="Proteomes" id="UP000321104"/>
    </source>
</evidence>
<dbReference type="PIRSF" id="PIRSF016184">
    <property type="entry name" value="PhzC_PhzF"/>
    <property type="match status" value="1"/>
</dbReference>
<dbReference type="RefSeq" id="WP_048845145.1">
    <property type="nucleotide sequence ID" value="NZ_BAMW01000011.1"/>
</dbReference>
<organism evidence="4 6">
    <name type="scientific">Acetobacter indonesiensis</name>
    <dbReference type="NCBI Taxonomy" id="104101"/>
    <lineage>
        <taxon>Bacteria</taxon>
        <taxon>Pseudomonadati</taxon>
        <taxon>Pseudomonadota</taxon>
        <taxon>Alphaproteobacteria</taxon>
        <taxon>Acetobacterales</taxon>
        <taxon>Acetobacteraceae</taxon>
        <taxon>Acetobacter</taxon>
    </lineage>
</organism>
<name>A0A6N3T6A0_9PROT</name>
<evidence type="ECO:0000313" key="4">
    <source>
        <dbReference type="EMBL" id="GEN03424.1"/>
    </source>
</evidence>
<dbReference type="GO" id="GO:0005737">
    <property type="term" value="C:cytoplasm"/>
    <property type="evidence" value="ECO:0007669"/>
    <property type="project" value="TreeGrafter"/>
</dbReference>
<dbReference type="AlphaFoldDB" id="A0A6N3T6A0"/>
<feature type="active site" evidence="2">
    <location>
        <position position="46"/>
    </location>
</feature>
<dbReference type="PANTHER" id="PTHR13774">
    <property type="entry name" value="PHENAZINE BIOSYNTHESIS PROTEIN"/>
    <property type="match status" value="1"/>
</dbReference>
<comment type="caution">
    <text evidence="4">The sequence shown here is derived from an EMBL/GenBank/DDBJ whole genome shotgun (WGS) entry which is preliminary data.</text>
</comment>
<reference evidence="3 5" key="1">
    <citation type="submission" date="2012-11" db="EMBL/GenBank/DDBJ databases">
        <title>Whole genome sequence of Acetobacter indonesiensis 5H-1.</title>
        <authorList>
            <person name="Azuma Y."/>
            <person name="Higashiura N."/>
            <person name="Hirakawa H."/>
            <person name="Matsushita K."/>
        </authorList>
    </citation>
    <scope>NUCLEOTIDE SEQUENCE [LARGE SCALE GENOMIC DNA]</scope>
    <source>
        <strain evidence="3 5">5H-1</strain>
    </source>
</reference>
<dbReference type="Gene3D" id="3.10.310.10">
    <property type="entry name" value="Diaminopimelate Epimerase, Chain A, domain 1"/>
    <property type="match status" value="2"/>
</dbReference>
<keyword evidence="5" id="KW-1185">Reference proteome</keyword>